<feature type="domain" description="Phage tail collar" evidence="2">
    <location>
        <begin position="48"/>
        <end position="105"/>
    </location>
</feature>
<evidence type="ECO:0000313" key="4">
    <source>
        <dbReference type="Proteomes" id="UP000277811"/>
    </source>
</evidence>
<feature type="region of interest" description="Disordered" evidence="1">
    <location>
        <begin position="146"/>
        <end position="174"/>
    </location>
</feature>
<accession>A0A498RAD1</accession>
<gene>
    <name evidence="3" type="ORF">LUCI_3162</name>
</gene>
<keyword evidence="4" id="KW-1185">Reference proteome</keyword>
<dbReference type="SUPFAM" id="SSF88874">
    <property type="entry name" value="Receptor-binding domain of short tail fibre protein gp12"/>
    <property type="match status" value="1"/>
</dbReference>
<dbReference type="InterPro" id="IPR011083">
    <property type="entry name" value="Phage_tail_collar_dom"/>
</dbReference>
<dbReference type="OrthoDB" id="1681113at2"/>
<dbReference type="Proteomes" id="UP000277811">
    <property type="component" value="Unassembled WGS sequence"/>
</dbReference>
<dbReference type="InterPro" id="IPR037053">
    <property type="entry name" value="Phage_tail_collar_dom_sf"/>
</dbReference>
<evidence type="ECO:0000256" key="1">
    <source>
        <dbReference type="SAM" id="MobiDB-lite"/>
    </source>
</evidence>
<protein>
    <recommendedName>
        <fullName evidence="2">Phage tail collar domain-containing protein</fullName>
    </recommendedName>
</protein>
<dbReference type="Pfam" id="PF07484">
    <property type="entry name" value="Collar"/>
    <property type="match status" value="1"/>
</dbReference>
<dbReference type="Gene3D" id="3.90.1340.10">
    <property type="entry name" value="Phage tail collar domain"/>
    <property type="match status" value="1"/>
</dbReference>
<evidence type="ECO:0000313" key="3">
    <source>
        <dbReference type="EMBL" id="VBB07897.1"/>
    </source>
</evidence>
<evidence type="ECO:0000259" key="2">
    <source>
        <dbReference type="Pfam" id="PF07484"/>
    </source>
</evidence>
<name>A0A498RAD1_9FIRM</name>
<dbReference type="AlphaFoldDB" id="A0A498RAD1"/>
<proteinExistence type="predicted"/>
<sequence length="187" mass="19760">MARTFTCNEEIIVVSKGAEDTGKLAMLGYGGKFDPSVIPEIQPSIPAGVVMHFAAATPPKGWLKADGSAIARTDYADLFAVVGTAFGTGDGSTTFNLPDLRGEFIRGFDDGRGVDSSRVLGSNQSDAFASHTHPYYYMTPEIPSDGDYGVPGNSTGTHRQKTSLDTSASGGSETRPRNVALLVCIKY</sequence>
<organism evidence="3 4">
    <name type="scientific">Lucifera butyrica</name>
    <dbReference type="NCBI Taxonomy" id="1351585"/>
    <lineage>
        <taxon>Bacteria</taxon>
        <taxon>Bacillati</taxon>
        <taxon>Bacillota</taxon>
        <taxon>Negativicutes</taxon>
        <taxon>Veillonellales</taxon>
        <taxon>Veillonellaceae</taxon>
        <taxon>Lucifera</taxon>
    </lineage>
</organism>
<dbReference type="EMBL" id="UPPP01000082">
    <property type="protein sequence ID" value="VBB07897.1"/>
    <property type="molecule type" value="Genomic_DNA"/>
</dbReference>
<feature type="compositionally biased region" description="Polar residues" evidence="1">
    <location>
        <begin position="152"/>
        <end position="172"/>
    </location>
</feature>
<reference evidence="3 4" key="1">
    <citation type="submission" date="2018-06" db="EMBL/GenBank/DDBJ databases">
        <authorList>
            <person name="Strepis N."/>
        </authorList>
    </citation>
    <scope>NUCLEOTIDE SEQUENCE [LARGE SCALE GENOMIC DNA]</scope>
    <source>
        <strain evidence="3">LUCI</strain>
    </source>
</reference>